<keyword evidence="2" id="KW-0805">Transcription regulation</keyword>
<protein>
    <submittedName>
        <fullName evidence="7">RNA polymerase sigma factor</fullName>
    </submittedName>
</protein>
<dbReference type="Proteomes" id="UP001596380">
    <property type="component" value="Unassembled WGS sequence"/>
</dbReference>
<organism evidence="7 8">
    <name type="scientific">Actinomadura yumaensis</name>
    <dbReference type="NCBI Taxonomy" id="111807"/>
    <lineage>
        <taxon>Bacteria</taxon>
        <taxon>Bacillati</taxon>
        <taxon>Actinomycetota</taxon>
        <taxon>Actinomycetes</taxon>
        <taxon>Streptosporangiales</taxon>
        <taxon>Thermomonosporaceae</taxon>
        <taxon>Actinomadura</taxon>
    </lineage>
</organism>
<dbReference type="InterPro" id="IPR013324">
    <property type="entry name" value="RNA_pol_sigma_r3/r4-like"/>
</dbReference>
<dbReference type="RefSeq" id="WP_160822702.1">
    <property type="nucleotide sequence ID" value="NZ_JBHSXS010000012.1"/>
</dbReference>
<evidence type="ECO:0000313" key="8">
    <source>
        <dbReference type="Proteomes" id="UP001596380"/>
    </source>
</evidence>
<dbReference type="InterPro" id="IPR036388">
    <property type="entry name" value="WH-like_DNA-bd_sf"/>
</dbReference>
<sequence length="174" mass="19658">MPKKVDIAPSSLAGFPSYYRADFTPLIGFVMNLGAKPEEARDVAQEAMQAAMRRWPEIEYPRAFTRKAAERVYLRDVQKARRVREAVLNDVGRRAATAPDVAVRQTGERFALELLTLLPSEQRAVMAWTIDGYSCAEIAEITGHKPATVRSHLRHARRRLQRELKARKEASDGP</sequence>
<dbReference type="PANTHER" id="PTHR43133">
    <property type="entry name" value="RNA POLYMERASE ECF-TYPE SIGMA FACTO"/>
    <property type="match status" value="1"/>
</dbReference>
<comment type="similarity">
    <text evidence="1">Belongs to the sigma-70 factor family. ECF subfamily.</text>
</comment>
<keyword evidence="5" id="KW-0804">Transcription</keyword>
<dbReference type="PANTHER" id="PTHR43133:SF8">
    <property type="entry name" value="RNA POLYMERASE SIGMA FACTOR HI_1459-RELATED"/>
    <property type="match status" value="1"/>
</dbReference>
<feature type="domain" description="RNA polymerase sigma factor 70 region 4 type 2" evidence="6">
    <location>
        <begin position="112"/>
        <end position="160"/>
    </location>
</feature>
<gene>
    <name evidence="7" type="ORF">ACFQKB_20825</name>
</gene>
<dbReference type="InterPro" id="IPR039425">
    <property type="entry name" value="RNA_pol_sigma-70-like"/>
</dbReference>
<evidence type="ECO:0000256" key="3">
    <source>
        <dbReference type="ARBA" id="ARBA00023082"/>
    </source>
</evidence>
<dbReference type="Gene3D" id="1.10.10.10">
    <property type="entry name" value="Winged helix-like DNA-binding domain superfamily/Winged helix DNA-binding domain"/>
    <property type="match status" value="1"/>
</dbReference>
<evidence type="ECO:0000256" key="5">
    <source>
        <dbReference type="ARBA" id="ARBA00023163"/>
    </source>
</evidence>
<keyword evidence="3" id="KW-0731">Sigma factor</keyword>
<comment type="caution">
    <text evidence="7">The sequence shown here is derived from an EMBL/GenBank/DDBJ whole genome shotgun (WGS) entry which is preliminary data.</text>
</comment>
<evidence type="ECO:0000256" key="4">
    <source>
        <dbReference type="ARBA" id="ARBA00023125"/>
    </source>
</evidence>
<keyword evidence="4" id="KW-0238">DNA-binding</keyword>
<dbReference type="Pfam" id="PF08281">
    <property type="entry name" value="Sigma70_r4_2"/>
    <property type="match status" value="1"/>
</dbReference>
<name>A0ABW2CMP9_9ACTN</name>
<dbReference type="SUPFAM" id="SSF88659">
    <property type="entry name" value="Sigma3 and sigma4 domains of RNA polymerase sigma factors"/>
    <property type="match status" value="1"/>
</dbReference>
<evidence type="ECO:0000259" key="6">
    <source>
        <dbReference type="Pfam" id="PF08281"/>
    </source>
</evidence>
<dbReference type="InterPro" id="IPR013249">
    <property type="entry name" value="RNA_pol_sigma70_r4_t2"/>
</dbReference>
<evidence type="ECO:0000313" key="7">
    <source>
        <dbReference type="EMBL" id="MFC6882210.1"/>
    </source>
</evidence>
<evidence type="ECO:0000256" key="1">
    <source>
        <dbReference type="ARBA" id="ARBA00010641"/>
    </source>
</evidence>
<evidence type="ECO:0000256" key="2">
    <source>
        <dbReference type="ARBA" id="ARBA00023015"/>
    </source>
</evidence>
<reference evidence="8" key="1">
    <citation type="journal article" date="2019" name="Int. J. Syst. Evol. Microbiol.">
        <title>The Global Catalogue of Microorganisms (GCM) 10K type strain sequencing project: providing services to taxonomists for standard genome sequencing and annotation.</title>
        <authorList>
            <consortium name="The Broad Institute Genomics Platform"/>
            <consortium name="The Broad Institute Genome Sequencing Center for Infectious Disease"/>
            <person name="Wu L."/>
            <person name="Ma J."/>
        </authorList>
    </citation>
    <scope>NUCLEOTIDE SEQUENCE [LARGE SCALE GENOMIC DNA]</scope>
    <source>
        <strain evidence="8">JCM 3369</strain>
    </source>
</reference>
<proteinExistence type="inferred from homology"/>
<accession>A0ABW2CMP9</accession>
<dbReference type="EMBL" id="JBHSXS010000012">
    <property type="protein sequence ID" value="MFC6882210.1"/>
    <property type="molecule type" value="Genomic_DNA"/>
</dbReference>
<keyword evidence="8" id="KW-1185">Reference proteome</keyword>